<dbReference type="PANTHER" id="PTHR33204">
    <property type="entry name" value="TRANSCRIPTIONAL REGULATOR, MARR FAMILY"/>
    <property type="match status" value="1"/>
</dbReference>
<dbReference type="InterPro" id="IPR002577">
    <property type="entry name" value="HTH_HxlR"/>
</dbReference>
<dbReference type="PROSITE" id="PS51118">
    <property type="entry name" value="HTH_HXLR"/>
    <property type="match status" value="1"/>
</dbReference>
<sequence>MANDNFNECPVTYTLDIINSRWRIFIINALLHDKQRNSELLKLLPNISQKVLTENLRFLEEKKIIRRVVYPVMPPKVEYELTELGESIRPLINQIYEWGTKYKSETQPEQ</sequence>
<evidence type="ECO:0000259" key="4">
    <source>
        <dbReference type="PROSITE" id="PS51118"/>
    </source>
</evidence>
<dbReference type="RefSeq" id="WP_349641876.1">
    <property type="nucleotide sequence ID" value="NZ_CAWVOH010000002.1"/>
</dbReference>
<feature type="domain" description="HTH hxlR-type" evidence="4">
    <location>
        <begin position="9"/>
        <end position="107"/>
    </location>
</feature>
<keyword evidence="1" id="KW-0805">Transcription regulation</keyword>
<keyword evidence="2" id="KW-0238">DNA-binding</keyword>
<dbReference type="PANTHER" id="PTHR33204:SF37">
    <property type="entry name" value="HTH-TYPE TRANSCRIPTIONAL REGULATOR YODB"/>
    <property type="match status" value="1"/>
</dbReference>
<protein>
    <submittedName>
        <fullName evidence="5">HxlR family (HxlR)</fullName>
    </submittedName>
</protein>
<comment type="caution">
    <text evidence="5">The sequence shown here is derived from an EMBL/GenBank/DDBJ whole genome shotgun (WGS) entry which is preliminary data.</text>
</comment>
<dbReference type="Proteomes" id="UP001314241">
    <property type="component" value="Unassembled WGS sequence"/>
</dbReference>
<dbReference type="Pfam" id="PF01638">
    <property type="entry name" value="HxlR"/>
    <property type="match status" value="1"/>
</dbReference>
<evidence type="ECO:0000256" key="3">
    <source>
        <dbReference type="ARBA" id="ARBA00023163"/>
    </source>
</evidence>
<dbReference type="EMBL" id="CAWVOH010000002">
    <property type="protein sequence ID" value="CAK8054323.1"/>
    <property type="molecule type" value="Genomic_DNA"/>
</dbReference>
<dbReference type="InterPro" id="IPR011991">
    <property type="entry name" value="ArsR-like_HTH"/>
</dbReference>
<keyword evidence="3" id="KW-0804">Transcription</keyword>
<gene>
    <name evidence="5" type="ORF">R54876_GBNLAHCA_00887</name>
</gene>
<organism evidence="5 6">
    <name type="scientific">Eupransor demetentiae</name>
    <dbReference type="NCBI Taxonomy" id="3109584"/>
    <lineage>
        <taxon>Bacteria</taxon>
        <taxon>Bacillati</taxon>
        <taxon>Bacillota</taxon>
        <taxon>Bacilli</taxon>
        <taxon>Lactobacillales</taxon>
        <taxon>Lactobacillaceae</taxon>
        <taxon>Eupransor</taxon>
    </lineage>
</organism>
<reference evidence="5 6" key="1">
    <citation type="submission" date="2024-01" db="EMBL/GenBank/DDBJ databases">
        <authorList>
            <person name="Botero Cardona J."/>
        </authorList>
    </citation>
    <scope>NUCLEOTIDE SEQUENCE [LARGE SCALE GENOMIC DNA]</scope>
    <source>
        <strain evidence="5 6">LMG 33000</strain>
    </source>
</reference>
<evidence type="ECO:0000256" key="2">
    <source>
        <dbReference type="ARBA" id="ARBA00023125"/>
    </source>
</evidence>
<dbReference type="Gene3D" id="1.10.10.10">
    <property type="entry name" value="Winged helix-like DNA-binding domain superfamily/Winged helix DNA-binding domain"/>
    <property type="match status" value="1"/>
</dbReference>
<dbReference type="InterPro" id="IPR036388">
    <property type="entry name" value="WH-like_DNA-bd_sf"/>
</dbReference>
<accession>A0ABM9N595</accession>
<proteinExistence type="predicted"/>
<evidence type="ECO:0000313" key="5">
    <source>
        <dbReference type="EMBL" id="CAK8054323.1"/>
    </source>
</evidence>
<dbReference type="InterPro" id="IPR036390">
    <property type="entry name" value="WH_DNA-bd_sf"/>
</dbReference>
<dbReference type="SUPFAM" id="SSF46785">
    <property type="entry name" value="Winged helix' DNA-binding domain"/>
    <property type="match status" value="1"/>
</dbReference>
<evidence type="ECO:0000256" key="1">
    <source>
        <dbReference type="ARBA" id="ARBA00023015"/>
    </source>
</evidence>
<evidence type="ECO:0000313" key="6">
    <source>
        <dbReference type="Proteomes" id="UP001314241"/>
    </source>
</evidence>
<dbReference type="CDD" id="cd00090">
    <property type="entry name" value="HTH_ARSR"/>
    <property type="match status" value="1"/>
</dbReference>
<name>A0ABM9N595_9LACO</name>
<keyword evidence="6" id="KW-1185">Reference proteome</keyword>